<reference evidence="1" key="1">
    <citation type="submission" date="2018-02" db="EMBL/GenBank/DDBJ databases">
        <title>Rhizophora mucronata_Transcriptome.</title>
        <authorList>
            <person name="Meera S.P."/>
            <person name="Sreeshan A."/>
            <person name="Augustine A."/>
        </authorList>
    </citation>
    <scope>NUCLEOTIDE SEQUENCE</scope>
    <source>
        <tissue evidence="1">Leaf</tissue>
    </source>
</reference>
<accession>A0A2P2PN06</accession>
<evidence type="ECO:0000313" key="1">
    <source>
        <dbReference type="EMBL" id="MBX56160.1"/>
    </source>
</evidence>
<proteinExistence type="predicted"/>
<dbReference type="AlphaFoldDB" id="A0A2P2PN06"/>
<dbReference type="EMBL" id="GGEC01075676">
    <property type="protein sequence ID" value="MBX56160.1"/>
    <property type="molecule type" value="Transcribed_RNA"/>
</dbReference>
<sequence>MSRQGLCLSPNEDDTGHFVQIFYI</sequence>
<protein>
    <submittedName>
        <fullName evidence="1">Uncharacterized protein</fullName>
    </submittedName>
</protein>
<name>A0A2P2PN06_RHIMU</name>
<organism evidence="1">
    <name type="scientific">Rhizophora mucronata</name>
    <name type="common">Asiatic mangrove</name>
    <dbReference type="NCBI Taxonomy" id="61149"/>
    <lineage>
        <taxon>Eukaryota</taxon>
        <taxon>Viridiplantae</taxon>
        <taxon>Streptophyta</taxon>
        <taxon>Embryophyta</taxon>
        <taxon>Tracheophyta</taxon>
        <taxon>Spermatophyta</taxon>
        <taxon>Magnoliopsida</taxon>
        <taxon>eudicotyledons</taxon>
        <taxon>Gunneridae</taxon>
        <taxon>Pentapetalae</taxon>
        <taxon>rosids</taxon>
        <taxon>fabids</taxon>
        <taxon>Malpighiales</taxon>
        <taxon>Rhizophoraceae</taxon>
        <taxon>Rhizophora</taxon>
    </lineage>
</organism>